<gene>
    <name evidence="1" type="ORF">DICPUDRAFT_154245</name>
</gene>
<accession>F0ZQU4</accession>
<dbReference type="KEGG" id="dpp:DICPUDRAFT_154245"/>
<proteinExistence type="predicted"/>
<dbReference type="VEuPathDB" id="AmoebaDB:DICPUDRAFT_154245"/>
<protein>
    <submittedName>
        <fullName evidence="1">Uncharacterized protein</fullName>
    </submittedName>
</protein>
<reference evidence="2" key="1">
    <citation type="journal article" date="2011" name="Genome Biol.">
        <title>Comparative genomics of the social amoebae Dictyostelium discoideum and Dictyostelium purpureum.</title>
        <authorList>
            <consortium name="US DOE Joint Genome Institute (JGI-PGF)"/>
            <person name="Sucgang R."/>
            <person name="Kuo A."/>
            <person name="Tian X."/>
            <person name="Salerno W."/>
            <person name="Parikh A."/>
            <person name="Feasley C.L."/>
            <person name="Dalin E."/>
            <person name="Tu H."/>
            <person name="Huang E."/>
            <person name="Barry K."/>
            <person name="Lindquist E."/>
            <person name="Shapiro H."/>
            <person name="Bruce D."/>
            <person name="Schmutz J."/>
            <person name="Salamov A."/>
            <person name="Fey P."/>
            <person name="Gaudet P."/>
            <person name="Anjard C."/>
            <person name="Babu M.M."/>
            <person name="Basu S."/>
            <person name="Bushmanova Y."/>
            <person name="van der Wel H."/>
            <person name="Katoh-Kurasawa M."/>
            <person name="Dinh C."/>
            <person name="Coutinho P.M."/>
            <person name="Saito T."/>
            <person name="Elias M."/>
            <person name="Schaap P."/>
            <person name="Kay R.R."/>
            <person name="Henrissat B."/>
            <person name="Eichinger L."/>
            <person name="Rivero F."/>
            <person name="Putnam N.H."/>
            <person name="West C.M."/>
            <person name="Loomis W.F."/>
            <person name="Chisholm R.L."/>
            <person name="Shaulsky G."/>
            <person name="Strassmann J.E."/>
            <person name="Queller D.C."/>
            <person name="Kuspa A."/>
            <person name="Grigoriev I.V."/>
        </authorList>
    </citation>
    <scope>NUCLEOTIDE SEQUENCE [LARGE SCALE GENOMIC DNA]</scope>
    <source>
        <strain evidence="2">QSDP1</strain>
    </source>
</reference>
<dbReference type="InParanoid" id="F0ZQU4"/>
<evidence type="ECO:0000313" key="2">
    <source>
        <dbReference type="Proteomes" id="UP000001064"/>
    </source>
</evidence>
<dbReference type="GeneID" id="10503130"/>
<evidence type="ECO:0000313" key="1">
    <source>
        <dbReference type="EMBL" id="EGC33679.1"/>
    </source>
</evidence>
<sequence>MENQLVVLEEKVIQKMMDMGNERLSKQDDNLMADFMKIVQKLMEENYMQSKVIEKINKELIIEKKDKEELVKTNKELAYRVATDGEL</sequence>
<dbReference type="Proteomes" id="UP000001064">
    <property type="component" value="Unassembled WGS sequence"/>
</dbReference>
<dbReference type="RefSeq" id="XP_003289798.1">
    <property type="nucleotide sequence ID" value="XM_003289750.1"/>
</dbReference>
<name>F0ZQU4_DICPU</name>
<keyword evidence="2" id="KW-1185">Reference proteome</keyword>
<organism evidence="1 2">
    <name type="scientific">Dictyostelium purpureum</name>
    <name type="common">Slime mold</name>
    <dbReference type="NCBI Taxonomy" id="5786"/>
    <lineage>
        <taxon>Eukaryota</taxon>
        <taxon>Amoebozoa</taxon>
        <taxon>Evosea</taxon>
        <taxon>Eumycetozoa</taxon>
        <taxon>Dictyostelia</taxon>
        <taxon>Dictyosteliales</taxon>
        <taxon>Dictyosteliaceae</taxon>
        <taxon>Dictyostelium</taxon>
    </lineage>
</organism>
<dbReference type="AlphaFoldDB" id="F0ZQU4"/>
<dbReference type="EMBL" id="GL871131">
    <property type="protein sequence ID" value="EGC33679.1"/>
    <property type="molecule type" value="Genomic_DNA"/>
</dbReference>